<evidence type="ECO:0000256" key="1">
    <source>
        <dbReference type="SAM" id="MobiDB-lite"/>
    </source>
</evidence>
<organism evidence="4 5">
    <name type="scientific">Dispira parvispora</name>
    <dbReference type="NCBI Taxonomy" id="1520584"/>
    <lineage>
        <taxon>Eukaryota</taxon>
        <taxon>Fungi</taxon>
        <taxon>Fungi incertae sedis</taxon>
        <taxon>Zoopagomycota</taxon>
        <taxon>Kickxellomycotina</taxon>
        <taxon>Dimargaritomycetes</taxon>
        <taxon>Dimargaritales</taxon>
        <taxon>Dimargaritaceae</taxon>
        <taxon>Dispira</taxon>
    </lineage>
</organism>
<feature type="compositionally biased region" description="Polar residues" evidence="1">
    <location>
        <begin position="851"/>
        <end position="869"/>
    </location>
</feature>
<feature type="region of interest" description="Disordered" evidence="1">
    <location>
        <begin position="496"/>
        <end position="553"/>
    </location>
</feature>
<feature type="compositionally biased region" description="Low complexity" evidence="1">
    <location>
        <begin position="535"/>
        <end position="553"/>
    </location>
</feature>
<dbReference type="InterPro" id="IPR058543">
    <property type="entry name" value="Beta-prop_RSE1/DDB1/CPSF1_2nd"/>
</dbReference>
<dbReference type="InterPro" id="IPR018846">
    <property type="entry name" value="Beta-prop_RSE1/DDB1/CPSF1_1st"/>
</dbReference>
<proteinExistence type="predicted"/>
<feature type="compositionally biased region" description="Polar residues" evidence="1">
    <location>
        <begin position="1178"/>
        <end position="1189"/>
    </location>
</feature>
<dbReference type="Pfam" id="PF23726">
    <property type="entry name" value="Beta-prop_RSE1_2nd"/>
    <property type="match status" value="1"/>
</dbReference>
<dbReference type="Proteomes" id="UP001150925">
    <property type="component" value="Unassembled WGS sequence"/>
</dbReference>
<evidence type="ECO:0000313" key="5">
    <source>
        <dbReference type="Proteomes" id="UP001150925"/>
    </source>
</evidence>
<dbReference type="PANTHER" id="PTHR10644">
    <property type="entry name" value="DNA REPAIR/RNA PROCESSING CPSF FAMILY"/>
    <property type="match status" value="1"/>
</dbReference>
<feature type="compositionally biased region" description="Acidic residues" evidence="1">
    <location>
        <begin position="521"/>
        <end position="533"/>
    </location>
</feature>
<feature type="compositionally biased region" description="Polar residues" evidence="1">
    <location>
        <begin position="504"/>
        <end position="520"/>
    </location>
</feature>
<name>A0A9W8AU28_9FUNG</name>
<evidence type="ECO:0000259" key="3">
    <source>
        <dbReference type="Pfam" id="PF23726"/>
    </source>
</evidence>
<gene>
    <name evidence="4" type="primary">CFT1_1</name>
    <name evidence="4" type="ORF">IWQ62_001850</name>
</gene>
<keyword evidence="5" id="KW-1185">Reference proteome</keyword>
<dbReference type="OrthoDB" id="6109at2759"/>
<dbReference type="InterPro" id="IPR015943">
    <property type="entry name" value="WD40/YVTN_repeat-like_dom_sf"/>
</dbReference>
<sequence length="1373" mass="150300">MSLYPVYQELIPPTAVYHCVSGPLLDENATNLVVAKGSLLEVYSLVTEEGDVGTPTLYNPSTETCFIYEDQPNDYLGDGDLTLAGVSGGDVDSSEIRTLQALSQASTDTSKLRLVLRVPVQGQIESICLVRTANTEHHGRYSLVVSFSEAKMALLEYSPVVHRLITVSIHYYENDLYKQEYLVQPWSPRLLTDPDCRCVVMQVYRDHLAVLPLLQVDSLGLLDLAISSTPTFNKRGVTVAEMDHDLNAGPTLQRVPYLPSFILRLPELDPPVRGVLDVAFLHGYDEPTLAILYEAPEVTWTGNLRHIKDTCAVIVVSLDLEKQTSPMLYHRKGLPYDCFQLIPVPIPTGGMMVVAANALIHLDQGSSGVGVQVNVMGQESKYTDFPLQVVDITDNQLASLGPAVTKGEASPQLLLERSQGVFLDPTTLLLSLTTGQLLLVRCQSHGRSVSGLFLALVGYSVVPSCVARISNELLFLGSATGDSLLIRVRAPPKGLQTAPLVSHGTPSVPQSDLTGNNLTNNDEDDDEEWDEELYGPKPTTGPTRTGNSTAAATASSSGTKYVNWYAQYRFRICDALLNLAPAQSLCVGPTATSSHLSDTPDSPAEQASEEAMEIVLSSGHGRSGTLSILQRSIRPEIIASFDFPDYQHMWSVRVAPANPALSTWGTGDSLYSGNNYGPDVNELQDKYILISKSTSTIVLTVRDGLEQVEDTDFYTQGETLKVASWDTYQRIVQVYPHGIRLLDGDAKLIHELPLDLENASPPVRIQDCQILCPYILLTLDDGTIQIFTQNPNKRQLQRHSVPSRVTMSSISSACLFEDQYGSLSQVGDVIPAQCSLTKAFLKTDHLPGDSDASSMKPTQHNPNLTSSTTMMMDDDMVDFDMADDVGEAGRQAIPDGVSGEVTETNVSTLQQGFSASTSSSLWCFIYRLSGVLEVYTLPHFHLVYCAPGLDHLPSVVSDSAITECILGNPLPGEASSHTNVEDGTKKSTFSLASSGRHQIQEIKVEAFGPTLQEVYLCILYDSDRVVLYHAFPYHPVDEDPLESVMFLNVANTRSVGKKADDAQVPTVGEGHQETGIPRTTSEKVPRSRLALRLVKCSTPSDVDIGTNNKMGERVVPSEISPEAGYRSGGRIHTFGHIQGQRGFFIGGNSPVWAMVSAASAYPYVHPMRYWQANSVDIDTTSTADPTESPTPEEFSDSTAPKQTLPRAVIGFVPLNIRDNDHGFAFIDQDHRLHIAQLPALPNYHFAWPLLRIPFGRAVHQVVYHPIMRSYCIVTSETEAFQMSSDDLDSDPEAEAVNIRKELPPEILMNIAKSNAAEDPSQPEDPTPRVEPTVPRFALELVSPVTWEVVDRFDFPANEHVSALKCVSLRSKET</sequence>
<evidence type="ECO:0000313" key="4">
    <source>
        <dbReference type="EMBL" id="KAJ1967451.1"/>
    </source>
</evidence>
<feature type="non-terminal residue" evidence="4">
    <location>
        <position position="1373"/>
    </location>
</feature>
<accession>A0A9W8AU28</accession>
<feature type="domain" description="RSE1/DDB1/CPSF1 first beta-propeller" evidence="2">
    <location>
        <begin position="107"/>
        <end position="489"/>
    </location>
</feature>
<reference evidence="4" key="1">
    <citation type="submission" date="2022-07" db="EMBL/GenBank/DDBJ databases">
        <title>Phylogenomic reconstructions and comparative analyses of Kickxellomycotina fungi.</title>
        <authorList>
            <person name="Reynolds N.K."/>
            <person name="Stajich J.E."/>
            <person name="Barry K."/>
            <person name="Grigoriev I.V."/>
            <person name="Crous P."/>
            <person name="Smith M.E."/>
        </authorList>
    </citation>
    <scope>NUCLEOTIDE SEQUENCE</scope>
    <source>
        <strain evidence="4">RSA 1196</strain>
    </source>
</reference>
<comment type="caution">
    <text evidence="4">The sequence shown here is derived from an EMBL/GenBank/DDBJ whole genome shotgun (WGS) entry which is preliminary data.</text>
</comment>
<dbReference type="Gene3D" id="2.130.10.10">
    <property type="entry name" value="YVTN repeat-like/Quinoprotein amine dehydrogenase"/>
    <property type="match status" value="3"/>
</dbReference>
<protein>
    <submittedName>
        <fullName evidence="4">mRNA cleavage and polyadenylation factor subunit</fullName>
    </submittedName>
</protein>
<dbReference type="EMBL" id="JANBPY010000335">
    <property type="protein sequence ID" value="KAJ1967451.1"/>
    <property type="molecule type" value="Genomic_DNA"/>
</dbReference>
<feature type="region of interest" description="Disordered" evidence="1">
    <location>
        <begin position="1178"/>
        <end position="1200"/>
    </location>
</feature>
<evidence type="ECO:0000259" key="2">
    <source>
        <dbReference type="Pfam" id="PF10433"/>
    </source>
</evidence>
<dbReference type="InterPro" id="IPR050358">
    <property type="entry name" value="RSE1/DDB1/CFT1"/>
</dbReference>
<dbReference type="Pfam" id="PF10433">
    <property type="entry name" value="Beta-prop_RSE1_1st"/>
    <property type="match status" value="1"/>
</dbReference>
<feature type="region of interest" description="Disordered" evidence="1">
    <location>
        <begin position="847"/>
        <end position="870"/>
    </location>
</feature>
<feature type="region of interest" description="Disordered" evidence="1">
    <location>
        <begin position="1058"/>
        <end position="1082"/>
    </location>
</feature>
<feature type="domain" description="RSE1/DDB1/CPSF1 second beta-propeller" evidence="3">
    <location>
        <begin position="635"/>
        <end position="1167"/>
    </location>
</feature>